<evidence type="ECO:0000313" key="2">
    <source>
        <dbReference type="Proteomes" id="UP000215137"/>
    </source>
</evidence>
<protein>
    <submittedName>
        <fullName evidence="1">Transcriptional regulator</fullName>
    </submittedName>
</protein>
<dbReference type="EMBL" id="CP022983">
    <property type="protein sequence ID" value="ASV66286.1"/>
    <property type="molecule type" value="Genomic_DNA"/>
</dbReference>
<name>A0A248TDQ7_9BACI</name>
<evidence type="ECO:0000313" key="1">
    <source>
        <dbReference type="EMBL" id="ASV66286.1"/>
    </source>
</evidence>
<reference evidence="1 2" key="1">
    <citation type="submission" date="2017-08" db="EMBL/GenBank/DDBJ databases">
        <title>Complete Genome Sequence of Bacillus kochii Oregon-R-modENCODE STRAIN BDGP4, isolated from Drosophila melanogaster gut.</title>
        <authorList>
            <person name="Wan K.H."/>
            <person name="Yu C."/>
            <person name="Park S."/>
            <person name="Hammonds A.S."/>
            <person name="Booth B.W."/>
            <person name="Celniker S.E."/>
        </authorList>
    </citation>
    <scope>NUCLEOTIDE SEQUENCE [LARGE SCALE GENOMIC DNA]</scope>
    <source>
        <strain evidence="1 2">BDGP4</strain>
    </source>
</reference>
<dbReference type="InterPro" id="IPR010461">
    <property type="entry name" value="ComK"/>
</dbReference>
<dbReference type="PIRSF" id="PIRSF011560">
    <property type="entry name" value="ComK"/>
    <property type="match status" value="1"/>
</dbReference>
<keyword evidence="2" id="KW-1185">Reference proteome</keyword>
<accession>A0A248TDQ7</accession>
<dbReference type="Proteomes" id="UP000215137">
    <property type="component" value="Chromosome"/>
</dbReference>
<dbReference type="RefSeq" id="WP_095369861.1">
    <property type="nucleotide sequence ID" value="NZ_CANMJM010000004.1"/>
</dbReference>
<organism evidence="1 2">
    <name type="scientific">Cytobacillus kochii</name>
    <dbReference type="NCBI Taxonomy" id="859143"/>
    <lineage>
        <taxon>Bacteria</taxon>
        <taxon>Bacillati</taxon>
        <taxon>Bacillota</taxon>
        <taxon>Bacilli</taxon>
        <taxon>Bacillales</taxon>
        <taxon>Bacillaceae</taxon>
        <taxon>Cytobacillus</taxon>
    </lineage>
</organism>
<dbReference type="OrthoDB" id="2417337at2"/>
<sequence>MAEKETMIEEYEINTETMMILPIEYGSKIYSHIYEIEGEAVSPFKPLEIIKKSCRFFGASYEGRKEGTRQLTGITHKAPITIDPTNLIYFFPTASATNPNCIWISNEHVLHYRPHEGGQTEVTFRNRRTHIIPVSHNIFQNQILRTVLLKDTLSSRIEETERKSLYFLKRKKAEKVSENINFLRRL</sequence>
<dbReference type="AlphaFoldDB" id="A0A248TDQ7"/>
<dbReference type="KEGG" id="bko:CKF48_02400"/>
<gene>
    <name evidence="1" type="ORF">CKF48_02400</name>
</gene>
<dbReference type="GO" id="GO:0030420">
    <property type="term" value="P:establishment of competence for transformation"/>
    <property type="evidence" value="ECO:0007669"/>
    <property type="project" value="InterPro"/>
</dbReference>
<dbReference type="GeneID" id="97215444"/>
<proteinExistence type="predicted"/>
<dbReference type="Pfam" id="PF06338">
    <property type="entry name" value="ComK"/>
    <property type="match status" value="1"/>
</dbReference>